<evidence type="ECO:0000313" key="2">
    <source>
        <dbReference type="Proteomes" id="UP001159100"/>
    </source>
</evidence>
<dbReference type="EMBL" id="JARBWL010000002">
    <property type="protein sequence ID" value="MDI2594756.1"/>
    <property type="molecule type" value="Genomic_DNA"/>
</dbReference>
<protein>
    <recommendedName>
        <fullName evidence="3">Peptidase C80 domain-containing protein</fullName>
    </recommendedName>
</protein>
<name>A0ABT6QVH1_9PSED</name>
<sequence length="391" mass="43222">MHYIICMIIKDSGDNDIHESSGSLFYKLAKGGKNAKVYRFHGAVTPQALSAPALLLSTNKPDIQNIAPNIGVSSSSPPIGVNVEAPDDDSEICLYINAHGNRSTGIGGYSPGDVAAWVIKCLGLSKKKFKKIVFLACHLAVEDQYEISINNVLDALSEINVQKIVMYSGAMTILSPRNFKLFDPYGSKGKKTDIEWNNHKKLKDSEATKANTHSKWYQNLQTKFRADIKDNTNGGEQEITTFINTRFADNDTGIWWDEGADIRTTGIDASELKESKYAKNFIAGDIDLIKNIHTKALDHLGRRFMSVGSGNTKQQGYSPKHGSENPLVGLPKFGQKPQIVMGQRAENPIVLQAEGPAKNGYIYLDYNNAKVVWEKVRRPTKDDKIDEADSL</sequence>
<organism evidence="1 2">
    <name type="scientific">Pseudomonas fungipugnans</name>
    <dbReference type="NCBI Taxonomy" id="3024217"/>
    <lineage>
        <taxon>Bacteria</taxon>
        <taxon>Pseudomonadati</taxon>
        <taxon>Pseudomonadota</taxon>
        <taxon>Gammaproteobacteria</taxon>
        <taxon>Pseudomonadales</taxon>
        <taxon>Pseudomonadaceae</taxon>
        <taxon>Pseudomonas</taxon>
    </lineage>
</organism>
<gene>
    <name evidence="1" type="ORF">POF45_25480</name>
</gene>
<evidence type="ECO:0008006" key="3">
    <source>
        <dbReference type="Google" id="ProtNLM"/>
    </source>
</evidence>
<accession>A0ABT6QVH1</accession>
<proteinExistence type="predicted"/>
<dbReference type="RefSeq" id="WP_282316994.1">
    <property type="nucleotide sequence ID" value="NZ_JARBWL010000002.1"/>
</dbReference>
<evidence type="ECO:0000313" key="1">
    <source>
        <dbReference type="EMBL" id="MDI2594756.1"/>
    </source>
</evidence>
<keyword evidence="2" id="KW-1185">Reference proteome</keyword>
<comment type="caution">
    <text evidence="1">The sequence shown here is derived from an EMBL/GenBank/DDBJ whole genome shotgun (WGS) entry which is preliminary data.</text>
</comment>
<reference evidence="1 2" key="1">
    <citation type="submission" date="2023-02" db="EMBL/GenBank/DDBJ databases">
        <title>Pseudomonas chrutzelriedensis sp. nov., a potently antifungal strain isolated from moss.</title>
        <authorList>
            <person name="Schnyder A."/>
            <person name="Kalawong R."/>
            <person name="Eberl L."/>
            <person name="Agnoli K."/>
        </authorList>
    </citation>
    <scope>NUCLEOTIDE SEQUENCE [LARGE SCALE GENOMIC DNA]</scope>
    <source>
        <strain evidence="1 2">681</strain>
    </source>
</reference>
<dbReference type="Proteomes" id="UP001159100">
    <property type="component" value="Unassembled WGS sequence"/>
</dbReference>